<dbReference type="InterPro" id="IPR014941">
    <property type="entry name" value="FimB/Mfa2/Mfa3"/>
</dbReference>
<evidence type="ECO:0000256" key="2">
    <source>
        <dbReference type="ARBA" id="ARBA00007248"/>
    </source>
</evidence>
<name>A0A5C8GK27_9BACT</name>
<keyword evidence="7" id="KW-0449">Lipoprotein</keyword>
<evidence type="ECO:0000256" key="7">
    <source>
        <dbReference type="ARBA" id="ARBA00023288"/>
    </source>
</evidence>
<comment type="similarity">
    <text evidence="2">Belongs to the bacteroidetes fimbrillin superfamily. FimB/Mfa2 family.</text>
</comment>
<dbReference type="EMBL" id="SDIK01000033">
    <property type="protein sequence ID" value="TXJ62352.1"/>
    <property type="molecule type" value="Genomic_DNA"/>
</dbReference>
<organism evidence="8 9">
    <name type="scientific">Prevotella brunnea</name>
    <dbReference type="NCBI Taxonomy" id="2508867"/>
    <lineage>
        <taxon>Bacteria</taxon>
        <taxon>Pseudomonadati</taxon>
        <taxon>Bacteroidota</taxon>
        <taxon>Bacteroidia</taxon>
        <taxon>Bacteroidales</taxon>
        <taxon>Prevotellaceae</taxon>
        <taxon>Prevotella</taxon>
    </lineage>
</organism>
<evidence type="ECO:0000256" key="3">
    <source>
        <dbReference type="ARBA" id="ARBA00022729"/>
    </source>
</evidence>
<dbReference type="Pfam" id="PF08842">
    <property type="entry name" value="Mfa2"/>
    <property type="match status" value="1"/>
</dbReference>
<dbReference type="GO" id="GO:0009279">
    <property type="term" value="C:cell outer membrane"/>
    <property type="evidence" value="ECO:0007669"/>
    <property type="project" value="UniProtKB-SubCell"/>
</dbReference>
<evidence type="ECO:0000256" key="4">
    <source>
        <dbReference type="ARBA" id="ARBA00023136"/>
    </source>
</evidence>
<evidence type="ECO:0000256" key="5">
    <source>
        <dbReference type="ARBA" id="ARBA00023139"/>
    </source>
</evidence>
<protein>
    <recommendedName>
        <fullName evidence="10">FimB/Mfa2 family fimbrial subunit</fullName>
    </recommendedName>
</protein>
<sequence>MNEKSLSYILESKTYSMTLYNRLNLWCSSRVFLWLALAIVIVGLASCSTDDDRDECCERIRIDFRYSKGAADVFPKYIKNMRHFLFTDDGRFIREIPAATSHLQHLYIPQIEEGAYQLVTLGNADKATVITDLIPGQTRLSDFLLRTQNPQANVVQDDSDPIYWGILSFRAERNKDLRYLCDMSNIHCRLTVTVTWMETQPETDDFILQIREVPSRYRLNPQESTYQYVAGDKTKPETTPDRVVHHFPYVYEEPATLGVHRKEVPRLAGRVKGTFRTLRYTDGRIPYFVLLKADGTAVTKEIHLSEPFALWGWKVSDNIEQEYEIEIYLYDDRMIVHPAANADVLDWVDGGTVG</sequence>
<evidence type="ECO:0000256" key="6">
    <source>
        <dbReference type="ARBA" id="ARBA00023237"/>
    </source>
</evidence>
<evidence type="ECO:0000256" key="1">
    <source>
        <dbReference type="ARBA" id="ARBA00004442"/>
    </source>
</evidence>
<keyword evidence="5" id="KW-0564">Palmitate</keyword>
<evidence type="ECO:0000313" key="8">
    <source>
        <dbReference type="EMBL" id="TXJ62352.1"/>
    </source>
</evidence>
<keyword evidence="6" id="KW-0998">Cell outer membrane</keyword>
<proteinExistence type="inferred from homology"/>
<dbReference type="AlphaFoldDB" id="A0A5C8GK27"/>
<accession>A0A5C8GK27</accession>
<dbReference type="Proteomes" id="UP000321612">
    <property type="component" value="Unassembled WGS sequence"/>
</dbReference>
<dbReference type="OrthoDB" id="1014888at2"/>
<keyword evidence="9" id="KW-1185">Reference proteome</keyword>
<comment type="subcellular location">
    <subcellularLocation>
        <location evidence="1">Cell outer membrane</location>
    </subcellularLocation>
</comment>
<dbReference type="Gene3D" id="2.60.40.2100">
    <property type="match status" value="1"/>
</dbReference>
<comment type="caution">
    <text evidence="8">The sequence shown here is derived from an EMBL/GenBank/DDBJ whole genome shotgun (WGS) entry which is preliminary data.</text>
</comment>
<gene>
    <name evidence="8" type="ORF">ETF27_04955</name>
</gene>
<reference evidence="9" key="1">
    <citation type="submission" date="2019-05" db="EMBL/GenBank/DDBJ databases">
        <title>Prevotella brunnea sp. nov., isolated from a wound of a patient.</title>
        <authorList>
            <person name="Buhl M."/>
        </authorList>
    </citation>
    <scope>NUCLEOTIDE SEQUENCE [LARGE SCALE GENOMIC DNA]</scope>
    <source>
        <strain evidence="9">A2672</strain>
    </source>
</reference>
<keyword evidence="3" id="KW-0732">Signal</keyword>
<evidence type="ECO:0008006" key="10">
    <source>
        <dbReference type="Google" id="ProtNLM"/>
    </source>
</evidence>
<dbReference type="RefSeq" id="WP_147785561.1">
    <property type="nucleotide sequence ID" value="NZ_SDIK01000033.1"/>
</dbReference>
<evidence type="ECO:0000313" key="9">
    <source>
        <dbReference type="Proteomes" id="UP000321612"/>
    </source>
</evidence>
<keyword evidence="4" id="KW-0472">Membrane</keyword>